<dbReference type="Pfam" id="PF11841">
    <property type="entry name" value="ELMO_ARM"/>
    <property type="match status" value="1"/>
</dbReference>
<dbReference type="OrthoDB" id="28413at2759"/>
<keyword evidence="3" id="KW-1185">Reference proteome</keyword>
<feature type="domain" description="PH" evidence="2">
    <location>
        <begin position="569"/>
        <end position="682"/>
    </location>
</feature>
<proteinExistence type="predicted"/>
<evidence type="ECO:0000259" key="1">
    <source>
        <dbReference type="Pfam" id="PF11841"/>
    </source>
</evidence>
<gene>
    <name evidence="4" type="primary">LOC115882173</name>
</gene>
<evidence type="ECO:0000259" key="2">
    <source>
        <dbReference type="Pfam" id="PF16457"/>
    </source>
</evidence>
<dbReference type="InterPro" id="IPR011993">
    <property type="entry name" value="PH-like_dom_sf"/>
</dbReference>
<reference evidence="4" key="1">
    <citation type="submission" date="2025-08" db="UniProtKB">
        <authorList>
            <consortium name="RefSeq"/>
        </authorList>
    </citation>
    <scope>IDENTIFICATION</scope>
    <source>
        <tissue evidence="4">Gonads</tissue>
    </source>
</reference>
<dbReference type="InterPro" id="IPR024574">
    <property type="entry name" value="ELMO_ARM"/>
</dbReference>
<dbReference type="RefSeq" id="XP_030755917.1">
    <property type="nucleotide sequence ID" value="XM_030900057.1"/>
</dbReference>
<sequence length="748" mass="87015">MTTIAKISVEKYDSQEQILYDFDKSKSLEDNIKDICEKTGIPESNVFGLKHNPTKNNLTNHYVSEDNYLNIKHNDCLKVVFSIKHILSYIETHIFDPALRDTVFQYIDRLGTDPVFIEELADSEGHIKLIDIFITENLEETEEELPLLITILHLFSKGRIKDTSQNILQKIFNILNNTDKPLETYNYSLSILQKILVSRNHVFDPWKEKIIQYLPLKDIVPYTWKHSNMDLQYSALLLINTLIRVCKGDRRLKLIKEMNQSKNRENIYNYIIVKGNLDRKMEHELYVLQTYLLSLFTEALHSGIPINNNSFFKKDDFELCPEDMRRITVLMDFEEDASPLNQFHSIENLVLNDGDRNSRISLASLKSNESIQTGSKGSSKYNSEYFDVDNATISHLTLEALKYYKASYYRNFHQSQIEEKLYEPGIYVTSEKIVKMLGKLLHIGVETPESKSTFYQPVVFFSSGRKPFFFELFSRTMWLLSQTRREMKASTITDYPKVMYILEKQIQIALETRPIDFQKLTDALSNISFQIVIEKIQNVKEANLIHMIEYHPCIKEMRQKFIVENEAVVYQQRINCLLAGLHFPKVQEKKAHGNIFVQLSKNMKDLLVYEMENVKKPAVYDSPKTFPVDDITHVVIGNNCQHSHLCDPKLAFSIIINHAEVVKFIGKDEKIAAYWSDALILLSKRNMAQLSKYYHKELNNLVMMDVRLALIELQNITIPKHPPNVPPVPTFLKPPLPPKPMLRKPSLL</sequence>
<accession>A0A6J2XWQ2</accession>
<dbReference type="AlphaFoldDB" id="A0A6J2XWQ2"/>
<evidence type="ECO:0000313" key="3">
    <source>
        <dbReference type="Proteomes" id="UP000504635"/>
    </source>
</evidence>
<dbReference type="Pfam" id="PF16457">
    <property type="entry name" value="PH_12"/>
    <property type="match status" value="1"/>
</dbReference>
<feature type="domain" description="ELMO armadillo-like helical" evidence="1">
    <location>
        <begin position="117"/>
        <end position="272"/>
    </location>
</feature>
<dbReference type="InterPro" id="IPR016024">
    <property type="entry name" value="ARM-type_fold"/>
</dbReference>
<dbReference type="GeneID" id="115882173"/>
<organism evidence="3 4">
    <name type="scientific">Sitophilus oryzae</name>
    <name type="common">Rice weevil</name>
    <name type="synonym">Curculio oryzae</name>
    <dbReference type="NCBI Taxonomy" id="7048"/>
    <lineage>
        <taxon>Eukaryota</taxon>
        <taxon>Metazoa</taxon>
        <taxon>Ecdysozoa</taxon>
        <taxon>Arthropoda</taxon>
        <taxon>Hexapoda</taxon>
        <taxon>Insecta</taxon>
        <taxon>Pterygota</taxon>
        <taxon>Neoptera</taxon>
        <taxon>Endopterygota</taxon>
        <taxon>Coleoptera</taxon>
        <taxon>Polyphaga</taxon>
        <taxon>Cucujiformia</taxon>
        <taxon>Curculionidae</taxon>
        <taxon>Dryophthorinae</taxon>
        <taxon>Sitophilus</taxon>
    </lineage>
</organism>
<dbReference type="KEGG" id="soy:115882173"/>
<dbReference type="SUPFAM" id="SSF50729">
    <property type="entry name" value="PH domain-like"/>
    <property type="match status" value="1"/>
</dbReference>
<dbReference type="Gene3D" id="2.30.29.30">
    <property type="entry name" value="Pleckstrin-homology domain (PH domain)/Phosphotyrosine-binding domain (PTB)"/>
    <property type="match status" value="1"/>
</dbReference>
<protein>
    <submittedName>
        <fullName evidence="4">Engulfment and cell motility protein 1-like isoform X1</fullName>
    </submittedName>
</protein>
<dbReference type="InterPro" id="IPR001849">
    <property type="entry name" value="PH_domain"/>
</dbReference>
<dbReference type="Proteomes" id="UP000504635">
    <property type="component" value="Unplaced"/>
</dbReference>
<dbReference type="InParanoid" id="A0A6J2XWQ2"/>
<evidence type="ECO:0000313" key="4">
    <source>
        <dbReference type="RefSeq" id="XP_030755917.1"/>
    </source>
</evidence>
<name>A0A6J2XWQ2_SITOR</name>
<dbReference type="SUPFAM" id="SSF48371">
    <property type="entry name" value="ARM repeat"/>
    <property type="match status" value="1"/>
</dbReference>